<dbReference type="PANTHER" id="PTHR30070:SF1">
    <property type="entry name" value="CYTOCHROME C BIOGENESIS B-RELATED"/>
    <property type="match status" value="1"/>
</dbReference>
<dbReference type="PANTHER" id="PTHR30070">
    <property type="entry name" value="HEME EXPORTER PROTEIN B"/>
    <property type="match status" value="1"/>
</dbReference>
<keyword evidence="9" id="KW-0201">Cytochrome c-type biogenesis</keyword>
<reference evidence="14" key="1">
    <citation type="submission" date="2020-05" db="EMBL/GenBank/DDBJ databases">
        <authorList>
            <person name="Chiriac C."/>
            <person name="Salcher M."/>
            <person name="Ghai R."/>
            <person name="Kavagutti S V."/>
        </authorList>
    </citation>
    <scope>NUCLEOTIDE SEQUENCE</scope>
</reference>
<dbReference type="InterPro" id="IPR026031">
    <property type="entry name" value="Cyt_c_CcmB_bac"/>
</dbReference>
<comment type="function">
    <text evidence="1">Required for the export of heme to the periplasm for the biogenesis of c-type cytochromes.</text>
</comment>
<keyword evidence="8 13" id="KW-0812">Transmembrane</keyword>
<evidence type="ECO:0000256" key="6">
    <source>
        <dbReference type="ARBA" id="ARBA00022475"/>
    </source>
</evidence>
<dbReference type="GO" id="GO:0017004">
    <property type="term" value="P:cytochrome complex assembly"/>
    <property type="evidence" value="ECO:0007669"/>
    <property type="project" value="UniProtKB-KW"/>
</dbReference>
<keyword evidence="6" id="KW-1003">Cell membrane</keyword>
<keyword evidence="7" id="KW-0997">Cell inner membrane</keyword>
<evidence type="ECO:0000313" key="14">
    <source>
        <dbReference type="EMBL" id="CAB4575292.1"/>
    </source>
</evidence>
<dbReference type="GO" id="GO:0015232">
    <property type="term" value="F:heme transmembrane transporter activity"/>
    <property type="evidence" value="ECO:0007669"/>
    <property type="project" value="InterPro"/>
</dbReference>
<feature type="transmembrane region" description="Helical" evidence="13">
    <location>
        <begin position="120"/>
        <end position="146"/>
    </location>
</feature>
<keyword evidence="5" id="KW-0813">Transport</keyword>
<dbReference type="GO" id="GO:0005886">
    <property type="term" value="C:plasma membrane"/>
    <property type="evidence" value="ECO:0007669"/>
    <property type="project" value="UniProtKB-SubCell"/>
</dbReference>
<dbReference type="Pfam" id="PF03379">
    <property type="entry name" value="CcmB"/>
    <property type="match status" value="1"/>
</dbReference>
<evidence type="ECO:0000256" key="8">
    <source>
        <dbReference type="ARBA" id="ARBA00022692"/>
    </source>
</evidence>
<accession>A0A6J6EG00</accession>
<feature type="transmembrane region" description="Helical" evidence="13">
    <location>
        <begin position="188"/>
        <end position="206"/>
    </location>
</feature>
<feature type="transmembrane region" description="Helical" evidence="13">
    <location>
        <begin position="47"/>
        <end position="67"/>
    </location>
</feature>
<keyword evidence="11 13" id="KW-0472">Membrane</keyword>
<organism evidence="14">
    <name type="scientific">freshwater metagenome</name>
    <dbReference type="NCBI Taxonomy" id="449393"/>
    <lineage>
        <taxon>unclassified sequences</taxon>
        <taxon>metagenomes</taxon>
        <taxon>ecological metagenomes</taxon>
    </lineage>
</organism>
<feature type="transmembrane region" description="Helical" evidence="13">
    <location>
        <begin position="152"/>
        <end position="176"/>
    </location>
</feature>
<evidence type="ECO:0000256" key="1">
    <source>
        <dbReference type="ARBA" id="ARBA00002442"/>
    </source>
</evidence>
<comment type="similarity">
    <text evidence="3">Belongs to the CcmB/CycW/HelB family.</text>
</comment>
<evidence type="ECO:0000256" key="5">
    <source>
        <dbReference type="ARBA" id="ARBA00022448"/>
    </source>
</evidence>
<keyword evidence="10 13" id="KW-1133">Transmembrane helix</keyword>
<feature type="transmembrane region" description="Helical" evidence="13">
    <location>
        <begin position="226"/>
        <end position="249"/>
    </location>
</feature>
<evidence type="ECO:0000256" key="9">
    <source>
        <dbReference type="ARBA" id="ARBA00022748"/>
    </source>
</evidence>
<dbReference type="InterPro" id="IPR003544">
    <property type="entry name" value="Cyt_c_biogenesis_CcmB"/>
</dbReference>
<protein>
    <recommendedName>
        <fullName evidence="4">Heme exporter protein B</fullName>
    </recommendedName>
</protein>
<gene>
    <name evidence="14" type="ORF">UFOPK1493_02672</name>
</gene>
<evidence type="ECO:0000256" key="4">
    <source>
        <dbReference type="ARBA" id="ARBA00016452"/>
    </source>
</evidence>
<proteinExistence type="inferred from homology"/>
<dbReference type="PRINTS" id="PR01414">
    <property type="entry name" value="CCMBBIOGNSIS"/>
</dbReference>
<dbReference type="AlphaFoldDB" id="A0A6J6EG00"/>
<evidence type="ECO:0000256" key="10">
    <source>
        <dbReference type="ARBA" id="ARBA00022989"/>
    </source>
</evidence>
<name>A0A6J6EG00_9ZZZZ</name>
<sequence length="251" mass="25720">MNDTASPASGSPASGSPASGSPAAASIWRTARLVAGKDLRIERRSRVIVNQVLPFASLVMVLFAFALDNDEVLQRTAPGLVWLATIFALLVVVQRAFAVETADGALDALRVAGVSPPGIFLGKSLALAVQLLVLELLLIGLAVVLYEATLTATGAVLLVTTLLPATTGLAFVGTLYGGLAAGARGRETLLPLLLFPVVAPVLIGATRATEAAFGVGHAAIDEGWPWVGMLLVFAALFGVGGTLAFGPLIEE</sequence>
<feature type="transmembrane region" description="Helical" evidence="13">
    <location>
        <begin position="79"/>
        <end position="99"/>
    </location>
</feature>
<evidence type="ECO:0000256" key="12">
    <source>
        <dbReference type="SAM" id="MobiDB-lite"/>
    </source>
</evidence>
<evidence type="ECO:0000256" key="13">
    <source>
        <dbReference type="SAM" id="Phobius"/>
    </source>
</evidence>
<dbReference type="EMBL" id="CAEZSR010000117">
    <property type="protein sequence ID" value="CAB4575292.1"/>
    <property type="molecule type" value="Genomic_DNA"/>
</dbReference>
<evidence type="ECO:0000256" key="7">
    <source>
        <dbReference type="ARBA" id="ARBA00022519"/>
    </source>
</evidence>
<comment type="subcellular location">
    <subcellularLocation>
        <location evidence="2">Cell inner membrane</location>
        <topology evidence="2">Multi-pass membrane protein</topology>
    </subcellularLocation>
</comment>
<feature type="region of interest" description="Disordered" evidence="12">
    <location>
        <begin position="1"/>
        <end position="22"/>
    </location>
</feature>
<dbReference type="GO" id="GO:1903607">
    <property type="term" value="P:cytochrome c biosynthetic process"/>
    <property type="evidence" value="ECO:0007669"/>
    <property type="project" value="TreeGrafter"/>
</dbReference>
<evidence type="ECO:0000256" key="3">
    <source>
        <dbReference type="ARBA" id="ARBA00010544"/>
    </source>
</evidence>
<evidence type="ECO:0000256" key="11">
    <source>
        <dbReference type="ARBA" id="ARBA00023136"/>
    </source>
</evidence>
<evidence type="ECO:0000256" key="2">
    <source>
        <dbReference type="ARBA" id="ARBA00004429"/>
    </source>
</evidence>
<dbReference type="PIRSF" id="PIRSF002764">
    <property type="entry name" value="CcmB"/>
    <property type="match status" value="1"/>
</dbReference>